<protein>
    <submittedName>
        <fullName evidence="2">ABC transporter permease</fullName>
    </submittedName>
</protein>
<keyword evidence="1" id="KW-0812">Transmembrane</keyword>
<dbReference type="PANTHER" id="PTHR37305">
    <property type="entry name" value="INTEGRAL MEMBRANE PROTEIN-RELATED"/>
    <property type="match status" value="1"/>
</dbReference>
<dbReference type="EMBL" id="SUMG01000001">
    <property type="protein sequence ID" value="NBG87151.1"/>
    <property type="molecule type" value="Genomic_DNA"/>
</dbReference>
<sequence>MKLYNLVGNEILKLFMKKRLFVVLGILLILIGLFAYGEQYTRDRTEARVAEELGIEDVDDWREITNQQLRDLDRRLENPFIPEEGRASLEVRAEQLRYYLEEDINPTTFSAGQFMSNFMEQSIFLFLPLLIILLGADIVSKESTTGTIKLLMTRPVPRWKILTSKVLALMVLEMLVIFAMAGISLVIAYFTFGSLGFGEPVITGFRIVDGSLDTSNIQTVSLGLYNIMVYSLGYIVAFTIGKMALMVSVLVKSTPAAIGIMMSSLIGGTFLSFFIGDWELTRYLFNVNLQLTDFLSGNLQQVEGLSLGFSVAVLMAWALGSVIIAYGVFQYKDFMD</sequence>
<keyword evidence="1" id="KW-1133">Transmembrane helix</keyword>
<feature type="transmembrane region" description="Helical" evidence="1">
    <location>
        <begin position="258"/>
        <end position="276"/>
    </location>
</feature>
<dbReference type="GO" id="GO:0140359">
    <property type="term" value="F:ABC-type transporter activity"/>
    <property type="evidence" value="ECO:0007669"/>
    <property type="project" value="InterPro"/>
</dbReference>
<evidence type="ECO:0000313" key="2">
    <source>
        <dbReference type="EMBL" id="NBG87151.1"/>
    </source>
</evidence>
<feature type="transmembrane region" description="Helical" evidence="1">
    <location>
        <begin position="305"/>
        <end position="329"/>
    </location>
</feature>
<reference evidence="2 3" key="1">
    <citation type="submission" date="2019-04" db="EMBL/GenBank/DDBJ databases">
        <title>Isachenkonia alkalipeptolytica gen. nov. sp. nov. a new anaerobic, alkiliphilic organothrophic bacterium capable to reduce synthesized ferrihydrite isolated from a soda lake.</title>
        <authorList>
            <person name="Toshchakov S.V."/>
            <person name="Zavarzina D.G."/>
            <person name="Zhilina T.N."/>
            <person name="Kostrikina N.A."/>
            <person name="Kublanov I.V."/>
        </authorList>
    </citation>
    <scope>NUCLEOTIDE SEQUENCE [LARGE SCALE GENOMIC DNA]</scope>
    <source>
        <strain evidence="2 3">Z-1701</strain>
    </source>
</reference>
<feature type="transmembrane region" description="Helical" evidence="1">
    <location>
        <begin position="20"/>
        <end position="37"/>
    </location>
</feature>
<comment type="caution">
    <text evidence="2">The sequence shown here is derived from an EMBL/GenBank/DDBJ whole genome shotgun (WGS) entry which is preliminary data.</text>
</comment>
<proteinExistence type="predicted"/>
<evidence type="ECO:0000256" key="1">
    <source>
        <dbReference type="SAM" id="Phobius"/>
    </source>
</evidence>
<keyword evidence="3" id="KW-1185">Reference proteome</keyword>
<feature type="transmembrane region" description="Helical" evidence="1">
    <location>
        <begin position="123"/>
        <end position="140"/>
    </location>
</feature>
<accession>A0AA43XIN8</accession>
<feature type="transmembrane region" description="Helical" evidence="1">
    <location>
        <begin position="161"/>
        <end position="190"/>
    </location>
</feature>
<dbReference type="AlphaFoldDB" id="A0AA43XIN8"/>
<dbReference type="Pfam" id="PF12679">
    <property type="entry name" value="ABC2_membrane_2"/>
    <property type="match status" value="1"/>
</dbReference>
<gene>
    <name evidence="2" type="ORF">ISALK_01420</name>
</gene>
<name>A0AA43XIN8_9CLOT</name>
<dbReference type="RefSeq" id="WP_160718448.1">
    <property type="nucleotide sequence ID" value="NZ_SUMG01000001.1"/>
</dbReference>
<organism evidence="2 3">
    <name type="scientific">Isachenkonia alkalipeptolytica</name>
    <dbReference type="NCBI Taxonomy" id="2565777"/>
    <lineage>
        <taxon>Bacteria</taxon>
        <taxon>Bacillati</taxon>
        <taxon>Bacillota</taxon>
        <taxon>Clostridia</taxon>
        <taxon>Eubacteriales</taxon>
        <taxon>Clostridiaceae</taxon>
        <taxon>Isachenkonia</taxon>
    </lineage>
</organism>
<evidence type="ECO:0000313" key="3">
    <source>
        <dbReference type="Proteomes" id="UP000449710"/>
    </source>
</evidence>
<dbReference type="PANTHER" id="PTHR37305:SF2">
    <property type="entry name" value="BACITRACIN TRANSPORT PERMEASE PROTEIN BCRB"/>
    <property type="match status" value="1"/>
</dbReference>
<dbReference type="GO" id="GO:0005886">
    <property type="term" value="C:plasma membrane"/>
    <property type="evidence" value="ECO:0007669"/>
    <property type="project" value="UniProtKB-SubCell"/>
</dbReference>
<feature type="transmembrane region" description="Helical" evidence="1">
    <location>
        <begin position="227"/>
        <end position="251"/>
    </location>
</feature>
<dbReference type="Proteomes" id="UP000449710">
    <property type="component" value="Unassembled WGS sequence"/>
</dbReference>
<keyword evidence="1" id="KW-0472">Membrane</keyword>